<feature type="active site" evidence="10">
    <location>
        <position position="10"/>
    </location>
</feature>
<organism evidence="12 13">
    <name type="scientific">Ohessyouella blattaphilus</name>
    <dbReference type="NCBI Taxonomy" id="2949333"/>
    <lineage>
        <taxon>Bacteria</taxon>
        <taxon>Bacillati</taxon>
        <taxon>Bacillota</taxon>
        <taxon>Clostridia</taxon>
        <taxon>Lachnospirales</taxon>
        <taxon>Lachnospiraceae</taxon>
        <taxon>Ohessyouella</taxon>
    </lineage>
</organism>
<dbReference type="InterPro" id="IPR036509">
    <property type="entry name" value="Met_Sox_Rdtase_MsrA_sf"/>
</dbReference>
<evidence type="ECO:0000313" key="12">
    <source>
        <dbReference type="EMBL" id="MCP1111311.1"/>
    </source>
</evidence>
<comment type="caution">
    <text evidence="12">The sequence shown here is derived from an EMBL/GenBank/DDBJ whole genome shotgun (WGS) entry which is preliminary data.</text>
</comment>
<dbReference type="NCBIfam" id="TIGR00357">
    <property type="entry name" value="peptide-methionine (R)-S-oxide reductase MsrB"/>
    <property type="match status" value="1"/>
</dbReference>
<dbReference type="PANTHER" id="PTHR10173">
    <property type="entry name" value="METHIONINE SULFOXIDE REDUCTASE"/>
    <property type="match status" value="1"/>
</dbReference>
<dbReference type="Gene3D" id="2.170.150.20">
    <property type="entry name" value="Peptide methionine sulfoxide reductase"/>
    <property type="match status" value="1"/>
</dbReference>
<dbReference type="PANTHER" id="PTHR10173:SF59">
    <property type="entry name" value="PEPTIDE METHIONINE SULFOXIDE REDUCTASE MSRA_MSRB"/>
    <property type="match status" value="1"/>
</dbReference>
<dbReference type="HAMAP" id="MF_01401">
    <property type="entry name" value="MsrA"/>
    <property type="match status" value="1"/>
</dbReference>
<comment type="similarity">
    <text evidence="2">In the N-terminal section; belongs to the MsrA Met sulfoxide reductase family.</text>
</comment>
<comment type="function">
    <text evidence="5 10">Has an important function as a repair enzyme for proteins that have been inactivated by oxidation. Catalyzes the reversible oxidation-reduction of methionine sulfoxide in proteins to methionine.</text>
</comment>
<keyword evidence="13" id="KW-1185">Reference proteome</keyword>
<dbReference type="EC" id="1.8.4.12" evidence="9"/>
<comment type="similarity">
    <text evidence="1">In the C-terminal section; belongs to the MsrB Met sulfoxide reductase family.</text>
</comment>
<evidence type="ECO:0000256" key="7">
    <source>
        <dbReference type="ARBA" id="ARBA00048488"/>
    </source>
</evidence>
<dbReference type="NCBIfam" id="TIGR00401">
    <property type="entry name" value="msrA"/>
    <property type="match status" value="1"/>
</dbReference>
<name>A0ABT1EKT0_9FIRM</name>
<dbReference type="PROSITE" id="PS51790">
    <property type="entry name" value="MSRB"/>
    <property type="match status" value="1"/>
</dbReference>
<dbReference type="HAMAP" id="MF_01400">
    <property type="entry name" value="MsrB"/>
    <property type="match status" value="1"/>
</dbReference>
<dbReference type="InterPro" id="IPR002569">
    <property type="entry name" value="Met_Sox_Rdtase_MsrA_dom"/>
</dbReference>
<dbReference type="RefSeq" id="WP_262070188.1">
    <property type="nucleotide sequence ID" value="NZ_JAMXOC010000028.1"/>
</dbReference>
<dbReference type="Pfam" id="PF01641">
    <property type="entry name" value="SelR"/>
    <property type="match status" value="1"/>
</dbReference>
<sequence>MKEIYLGMGCFWGGQAYFEGLPGIGETEVGYANGRIPMPTYAKVCKGDTGFAEVVRLKYDEQVMGLSTILDLYFAVIDPVSVNRQGNDVGEQYRTGIYYTDPSDKAIVEGAVVLLSESVKEPLAIEVLPLRNYYPAEGYHQRYLEKNPTGYCHISLEQMAAARELAESIKNRHGDKEELRERLTPIQYEVTQNGATEAPFKNEYYDNFAEGIYVDIVSGKPLFVSTDKFESGCGWPSFSKPIAEADLKELEDLSYGRERTEIRSANSGAHLGHVFNDGPEELGGLRYCINSAALEFIPKAEMAAKGYEKYLPLLETK</sequence>
<evidence type="ECO:0000256" key="2">
    <source>
        <dbReference type="ARBA" id="ARBA00011017"/>
    </source>
</evidence>
<reference evidence="12 13" key="1">
    <citation type="journal article" date="2022" name="Genome Biol. Evol.">
        <title>Host diet, physiology and behaviors set the stage for Lachnospiraceae cladogenesis.</title>
        <authorList>
            <person name="Vera-Ponce De Leon A."/>
            <person name="Schneider M."/>
            <person name="Jahnes B.C."/>
            <person name="Sadowski V."/>
            <person name="Camuy-Velez L.A."/>
            <person name="Duan J."/>
            <person name="Sabree Z.L."/>
        </authorList>
    </citation>
    <scope>NUCLEOTIDE SEQUENCE [LARGE SCALE GENOMIC DNA]</scope>
    <source>
        <strain evidence="12 13">PAL227</strain>
    </source>
</reference>
<feature type="domain" description="MsrB" evidence="11">
    <location>
        <begin position="176"/>
        <end position="299"/>
    </location>
</feature>
<protein>
    <recommendedName>
        <fullName evidence="9 10">Multifunctional fusion protein</fullName>
    </recommendedName>
    <domain>
        <recommendedName>
            <fullName evidence="10">Peptide methionine sulfoxide reductase MsrA</fullName>
            <shortName evidence="10">Protein-methionine-S-oxide reductase</shortName>
            <ecNumber evidence="10">1.8.4.11</ecNumber>
        </recommendedName>
        <alternativeName>
            <fullName evidence="10">Peptide-methionine (S)-S-oxide reductase</fullName>
            <shortName evidence="10">Peptide Met(O) reductase</shortName>
        </alternativeName>
    </domain>
    <domain>
        <recommendedName>
            <fullName evidence="9">Peptide methionine sulfoxide reductase MsrB</fullName>
            <ecNumber evidence="9">1.8.4.12</ecNumber>
        </recommendedName>
        <alternativeName>
            <fullName evidence="9">Peptide-methionine (R)-S-oxide reductase</fullName>
        </alternativeName>
    </domain>
</protein>
<evidence type="ECO:0000256" key="9">
    <source>
        <dbReference type="HAMAP-Rule" id="MF_01400"/>
    </source>
</evidence>
<dbReference type="Gene3D" id="3.30.1060.10">
    <property type="entry name" value="Peptide methionine sulphoxide reductase MsrA"/>
    <property type="match status" value="1"/>
</dbReference>
<dbReference type="InterPro" id="IPR002579">
    <property type="entry name" value="Met_Sox_Rdtase_MsrB_dom"/>
</dbReference>
<comment type="catalytic activity">
    <reaction evidence="6 10">
        <text>L-methionyl-[protein] + [thioredoxin]-disulfide + H2O = L-methionyl-(S)-S-oxide-[protein] + [thioredoxin]-dithiol</text>
        <dbReference type="Rhea" id="RHEA:14217"/>
        <dbReference type="Rhea" id="RHEA-COMP:10698"/>
        <dbReference type="Rhea" id="RHEA-COMP:10700"/>
        <dbReference type="Rhea" id="RHEA-COMP:12313"/>
        <dbReference type="Rhea" id="RHEA-COMP:12315"/>
        <dbReference type="ChEBI" id="CHEBI:15377"/>
        <dbReference type="ChEBI" id="CHEBI:16044"/>
        <dbReference type="ChEBI" id="CHEBI:29950"/>
        <dbReference type="ChEBI" id="CHEBI:44120"/>
        <dbReference type="ChEBI" id="CHEBI:50058"/>
        <dbReference type="EC" id="1.8.4.11"/>
    </reaction>
</comment>
<proteinExistence type="inferred from homology"/>
<evidence type="ECO:0000256" key="4">
    <source>
        <dbReference type="ARBA" id="ARBA00023268"/>
    </source>
</evidence>
<accession>A0ABT1EKT0</accession>
<evidence type="ECO:0000259" key="11">
    <source>
        <dbReference type="PROSITE" id="PS51790"/>
    </source>
</evidence>
<comment type="similarity">
    <text evidence="10">Belongs to the MsrA Met sulfoxide reductase family.</text>
</comment>
<evidence type="ECO:0000256" key="5">
    <source>
        <dbReference type="ARBA" id="ARBA00024679"/>
    </source>
</evidence>
<dbReference type="GO" id="GO:0033743">
    <property type="term" value="F:peptide-methionine (R)-S-oxide reductase activity"/>
    <property type="evidence" value="ECO:0007669"/>
    <property type="project" value="UniProtKB-EC"/>
</dbReference>
<evidence type="ECO:0000313" key="13">
    <source>
        <dbReference type="Proteomes" id="UP001523565"/>
    </source>
</evidence>
<dbReference type="EMBL" id="JAMZFV010000028">
    <property type="protein sequence ID" value="MCP1111311.1"/>
    <property type="molecule type" value="Genomic_DNA"/>
</dbReference>
<comment type="catalytic activity">
    <reaction evidence="8 10">
        <text>[thioredoxin]-disulfide + L-methionine + H2O = L-methionine (S)-S-oxide + [thioredoxin]-dithiol</text>
        <dbReference type="Rhea" id="RHEA:19993"/>
        <dbReference type="Rhea" id="RHEA-COMP:10698"/>
        <dbReference type="Rhea" id="RHEA-COMP:10700"/>
        <dbReference type="ChEBI" id="CHEBI:15377"/>
        <dbReference type="ChEBI" id="CHEBI:29950"/>
        <dbReference type="ChEBI" id="CHEBI:50058"/>
        <dbReference type="ChEBI" id="CHEBI:57844"/>
        <dbReference type="ChEBI" id="CHEBI:58772"/>
        <dbReference type="EC" id="1.8.4.11"/>
    </reaction>
</comment>
<evidence type="ECO:0000256" key="3">
    <source>
        <dbReference type="ARBA" id="ARBA00023002"/>
    </source>
</evidence>
<dbReference type="InterPro" id="IPR028427">
    <property type="entry name" value="Met_Sox_Rdtase_MsrB"/>
</dbReference>
<keyword evidence="4" id="KW-0511">Multifunctional enzyme</keyword>
<dbReference type="SUPFAM" id="SSF55068">
    <property type="entry name" value="Peptide methionine sulfoxide reductase"/>
    <property type="match status" value="1"/>
</dbReference>
<evidence type="ECO:0000256" key="10">
    <source>
        <dbReference type="HAMAP-Rule" id="MF_01401"/>
    </source>
</evidence>
<comment type="caution">
    <text evidence="9">Lacks conserved residue(s) required for the propagation of feature annotation.</text>
</comment>
<dbReference type="Proteomes" id="UP001523565">
    <property type="component" value="Unassembled WGS sequence"/>
</dbReference>
<comment type="catalytic activity">
    <reaction evidence="7 9">
        <text>L-methionyl-[protein] + [thioredoxin]-disulfide + H2O = L-methionyl-(R)-S-oxide-[protein] + [thioredoxin]-dithiol</text>
        <dbReference type="Rhea" id="RHEA:24164"/>
        <dbReference type="Rhea" id="RHEA-COMP:10698"/>
        <dbReference type="Rhea" id="RHEA-COMP:10700"/>
        <dbReference type="Rhea" id="RHEA-COMP:12313"/>
        <dbReference type="Rhea" id="RHEA-COMP:12314"/>
        <dbReference type="ChEBI" id="CHEBI:15377"/>
        <dbReference type="ChEBI" id="CHEBI:16044"/>
        <dbReference type="ChEBI" id="CHEBI:29950"/>
        <dbReference type="ChEBI" id="CHEBI:45764"/>
        <dbReference type="ChEBI" id="CHEBI:50058"/>
        <dbReference type="EC" id="1.8.4.12"/>
    </reaction>
</comment>
<feature type="active site" description="Nucleophile" evidence="9">
    <location>
        <position position="288"/>
    </location>
</feature>
<evidence type="ECO:0000256" key="8">
    <source>
        <dbReference type="ARBA" id="ARBA00048782"/>
    </source>
</evidence>
<gene>
    <name evidence="9 12" type="primary">msrB</name>
    <name evidence="10" type="synonym">msrA</name>
    <name evidence="12" type="ORF">NK118_13730</name>
</gene>
<dbReference type="EC" id="1.8.4.11" evidence="10"/>
<evidence type="ECO:0000256" key="6">
    <source>
        <dbReference type="ARBA" id="ARBA00047806"/>
    </source>
</evidence>
<evidence type="ECO:0000256" key="1">
    <source>
        <dbReference type="ARBA" id="ARBA00008076"/>
    </source>
</evidence>
<dbReference type="SUPFAM" id="SSF51316">
    <property type="entry name" value="Mss4-like"/>
    <property type="match status" value="1"/>
</dbReference>
<comment type="similarity">
    <text evidence="9">Belongs to the MsrB Met sulfoxide reductase family.</text>
</comment>
<keyword evidence="3 9" id="KW-0560">Oxidoreductase</keyword>
<dbReference type="InterPro" id="IPR011057">
    <property type="entry name" value="Mss4-like_sf"/>
</dbReference>
<dbReference type="Pfam" id="PF01625">
    <property type="entry name" value="PMSR"/>
    <property type="match status" value="1"/>
</dbReference>